<dbReference type="SUPFAM" id="SSF53254">
    <property type="entry name" value="Phosphoglycerate mutase-like"/>
    <property type="match status" value="2"/>
</dbReference>
<reference evidence="2" key="1">
    <citation type="submission" date="2015-05" db="UniProtKB">
        <authorList>
            <consortium name="EnsemblMetazoa"/>
        </authorList>
    </citation>
    <scope>IDENTIFICATION</scope>
</reference>
<dbReference type="EnsemblMetazoa" id="RPRC011039-RA">
    <property type="protein sequence ID" value="RPRC011039-PA"/>
    <property type="gene ID" value="RPRC011039"/>
</dbReference>
<dbReference type="PANTHER" id="PTHR20963:SF51">
    <property type="entry name" value="MULTIPLE INOSITOL POLYPHOSPHATE PHOSPHATASE 1"/>
    <property type="match status" value="1"/>
</dbReference>
<dbReference type="CDD" id="cd07061">
    <property type="entry name" value="HP_HAP_like"/>
    <property type="match status" value="2"/>
</dbReference>
<dbReference type="InParanoid" id="T1I420"/>
<evidence type="ECO:0000256" key="1">
    <source>
        <dbReference type="ARBA" id="ARBA00022801"/>
    </source>
</evidence>
<dbReference type="Gene3D" id="3.40.50.1240">
    <property type="entry name" value="Phosphoglycerate mutase-like"/>
    <property type="match status" value="3"/>
</dbReference>
<evidence type="ECO:0008006" key="4">
    <source>
        <dbReference type="Google" id="ProtNLM"/>
    </source>
</evidence>
<dbReference type="eggNOG" id="KOG1382">
    <property type="taxonomic scope" value="Eukaryota"/>
</dbReference>
<dbReference type="InterPro" id="IPR029033">
    <property type="entry name" value="His_PPase_superfam"/>
</dbReference>
<evidence type="ECO:0000313" key="2">
    <source>
        <dbReference type="EnsemblMetazoa" id="RPRC011039-PA"/>
    </source>
</evidence>
<dbReference type="GO" id="GO:0052745">
    <property type="term" value="F:inositol phosphate phosphatase activity"/>
    <property type="evidence" value="ECO:0007669"/>
    <property type="project" value="TreeGrafter"/>
</dbReference>
<dbReference type="Proteomes" id="UP000015103">
    <property type="component" value="Unassembled WGS sequence"/>
</dbReference>
<dbReference type="EMBL" id="ACPB03019019">
    <property type="status" value="NOT_ANNOTATED_CDS"/>
    <property type="molecule type" value="Genomic_DNA"/>
</dbReference>
<dbReference type="Pfam" id="PF00328">
    <property type="entry name" value="His_Phos_2"/>
    <property type="match status" value="2"/>
</dbReference>
<proteinExistence type="predicted"/>
<dbReference type="VEuPathDB" id="VectorBase:RPRC011039"/>
<protein>
    <recommendedName>
        <fullName evidence="4">2,3-bisphosphoglycerate 3-phosphatase</fullName>
    </recommendedName>
</protein>
<dbReference type="InterPro" id="IPR000560">
    <property type="entry name" value="His_Pase_clade-2"/>
</dbReference>
<sequence>MLSFISLSFLIVTFTIIGYYFYYYFTIIGAKQDESCLIGGSNYLGTKTPYRLVANEDDSAIVFQGCHPLKIVGVIRHGTRTPGHKAEKKIRSKLGALRDHIEAGNLPELNSVLENFCQYNLHKRIKKWAFVLEKEGEKFLTKEGEDEMIKLAKRIKSRFPTLLNQEYSNKSYYFRFTDTQRTRESAKFFTIGLFGNEAQHVWFPEPEKKDQILRFYKLCDKWIKEVDENSKSSEELEKFLLTDEVKDMLKRVAERMNYTVNYEDVKSMYTTCGFETAWNRETKSPWCSLLSERDFKILEYAEDLKYYWNDGYGFEINRNQACPLIKNVFTQFFCGDGLKVLLLHQERIMKFPGCNEVIFNIIGAEEDESCFIYDREGSKHLGTKTPYRLVANKEDSVIEYKGCHPLKIVGVIRHGTRTPGHKAEKKIRSKLGALRDHIEAGNLPEVNSGNFCEYNLHSQIKNWKFLIEKEGEKVLTNEGEDEMIKLAKRIKSRFPTLLNQEYSNSSYYFRFTSTQRTRQSAKFFTIGLFGNEANQVWFPEPVYNDPILRFYKLCDKWRKEIKKNSKSFEEKKKFLQTDEVEDMLKRVTERMGLNYTLNYDGPQSVFYFTHSGTMLKTLSHLGLYKDEYKLTHNVQVKQRDNRKWKISKVDTFSSNVIFVLYRCGDDLKVLLLHQERIIKFPGCNEGEMCSLKKLEELFNKSLIDCDFQNICSLS</sequence>
<accession>T1I420</accession>
<keyword evidence="1" id="KW-0378">Hydrolase</keyword>
<dbReference type="OMA" id="REDIGCY"/>
<keyword evidence="3" id="KW-1185">Reference proteome</keyword>
<dbReference type="GO" id="GO:0003993">
    <property type="term" value="F:acid phosphatase activity"/>
    <property type="evidence" value="ECO:0007669"/>
    <property type="project" value="TreeGrafter"/>
</dbReference>
<organism evidence="2 3">
    <name type="scientific">Rhodnius prolixus</name>
    <name type="common">Triatomid bug</name>
    <dbReference type="NCBI Taxonomy" id="13249"/>
    <lineage>
        <taxon>Eukaryota</taxon>
        <taxon>Metazoa</taxon>
        <taxon>Ecdysozoa</taxon>
        <taxon>Arthropoda</taxon>
        <taxon>Hexapoda</taxon>
        <taxon>Insecta</taxon>
        <taxon>Pterygota</taxon>
        <taxon>Neoptera</taxon>
        <taxon>Paraneoptera</taxon>
        <taxon>Hemiptera</taxon>
        <taxon>Heteroptera</taxon>
        <taxon>Panheteroptera</taxon>
        <taxon>Cimicomorpha</taxon>
        <taxon>Reduviidae</taxon>
        <taxon>Triatominae</taxon>
        <taxon>Rhodnius</taxon>
    </lineage>
</organism>
<dbReference type="AlphaFoldDB" id="T1I420"/>
<dbReference type="HOGENOM" id="CLU_368510_0_0_1"/>
<name>T1I420_RHOPR</name>
<dbReference type="PANTHER" id="PTHR20963">
    <property type="entry name" value="MULTIPLE INOSITOL POLYPHOSPHATE PHOSPHATASE-RELATED"/>
    <property type="match status" value="1"/>
</dbReference>
<dbReference type="STRING" id="13249.T1I420"/>
<evidence type="ECO:0000313" key="3">
    <source>
        <dbReference type="Proteomes" id="UP000015103"/>
    </source>
</evidence>